<organism evidence="7 8">
    <name type="scientific">Vanrija albida</name>
    <dbReference type="NCBI Taxonomy" id="181172"/>
    <lineage>
        <taxon>Eukaryota</taxon>
        <taxon>Fungi</taxon>
        <taxon>Dikarya</taxon>
        <taxon>Basidiomycota</taxon>
        <taxon>Agaricomycotina</taxon>
        <taxon>Tremellomycetes</taxon>
        <taxon>Trichosporonales</taxon>
        <taxon>Trichosporonaceae</taxon>
        <taxon>Vanrija</taxon>
    </lineage>
</organism>
<dbReference type="InterPro" id="IPR006620">
    <property type="entry name" value="Pro_4_hyd_alph"/>
</dbReference>
<dbReference type="Pfam" id="PF10637">
    <property type="entry name" value="Ofd1_CTDD"/>
    <property type="match status" value="1"/>
</dbReference>
<gene>
    <name evidence="7" type="primary">NUA3</name>
    <name evidence="7" type="ORF">Q8F55_005653</name>
</gene>
<evidence type="ECO:0000256" key="5">
    <source>
        <dbReference type="SAM" id="MobiDB-lite"/>
    </source>
</evidence>
<accession>A0ABR3Q281</accession>
<dbReference type="Pfam" id="PF13661">
    <property type="entry name" value="2OG-FeII_Oxy_4"/>
    <property type="match status" value="1"/>
</dbReference>
<feature type="compositionally biased region" description="Acidic residues" evidence="5">
    <location>
        <begin position="593"/>
        <end position="606"/>
    </location>
</feature>
<keyword evidence="2" id="KW-0847">Vitamin C</keyword>
<evidence type="ECO:0000256" key="4">
    <source>
        <dbReference type="ARBA" id="ARBA00023002"/>
    </source>
</evidence>
<feature type="region of interest" description="Disordered" evidence="5">
    <location>
        <begin position="387"/>
        <end position="408"/>
    </location>
</feature>
<dbReference type="Gene3D" id="3.60.130.20">
    <property type="entry name" value="Oxoglutarate/iron-dependent oxygenase, C-terminal degradation domain"/>
    <property type="match status" value="1"/>
</dbReference>
<dbReference type="SMART" id="SM00702">
    <property type="entry name" value="P4Hc"/>
    <property type="match status" value="1"/>
</dbReference>
<dbReference type="InterPro" id="IPR019601">
    <property type="entry name" value="Oxoglutarate/Fe-dep_Oase_C"/>
</dbReference>
<evidence type="ECO:0000313" key="8">
    <source>
        <dbReference type="Proteomes" id="UP001565368"/>
    </source>
</evidence>
<feature type="region of interest" description="Disordered" evidence="5">
    <location>
        <begin position="1"/>
        <end position="40"/>
    </location>
</feature>
<evidence type="ECO:0000313" key="7">
    <source>
        <dbReference type="EMBL" id="KAL1408839.1"/>
    </source>
</evidence>
<dbReference type="Gene3D" id="2.60.120.620">
    <property type="entry name" value="q2cbj1_9rhob like domain"/>
    <property type="match status" value="1"/>
</dbReference>
<dbReference type="EMBL" id="JBBXJM010000004">
    <property type="protein sequence ID" value="KAL1408839.1"/>
    <property type="molecule type" value="Genomic_DNA"/>
</dbReference>
<keyword evidence="4" id="KW-0560">Oxidoreductase</keyword>
<dbReference type="RefSeq" id="XP_069208783.1">
    <property type="nucleotide sequence ID" value="XM_069354141.1"/>
</dbReference>
<comment type="caution">
    <text evidence="7">The sequence shown here is derived from an EMBL/GenBank/DDBJ whole genome shotgun (WGS) entry which is preliminary data.</text>
</comment>
<evidence type="ECO:0000259" key="6">
    <source>
        <dbReference type="SMART" id="SM00702"/>
    </source>
</evidence>
<feature type="domain" description="Prolyl 4-hydroxylase alpha subunit" evidence="6">
    <location>
        <begin position="50"/>
        <end position="279"/>
    </location>
</feature>
<dbReference type="GeneID" id="95986696"/>
<keyword evidence="3" id="KW-0223">Dioxygenase</keyword>
<keyword evidence="8" id="KW-1185">Reference proteome</keyword>
<dbReference type="PANTHER" id="PTHR12117:SF0">
    <property type="entry name" value="PROLYL 3-HYDROXYLASE OGFOD1"/>
    <property type="match status" value="1"/>
</dbReference>
<reference evidence="7 8" key="1">
    <citation type="submission" date="2023-08" db="EMBL/GenBank/DDBJ databases">
        <title>Annotated Genome Sequence of Vanrija albida AlHP1.</title>
        <authorList>
            <person name="Herzog R."/>
        </authorList>
    </citation>
    <scope>NUCLEOTIDE SEQUENCE [LARGE SCALE GENOMIC DNA]</scope>
    <source>
        <strain evidence="7 8">AlHP1</strain>
    </source>
</reference>
<evidence type="ECO:0000256" key="3">
    <source>
        <dbReference type="ARBA" id="ARBA00022964"/>
    </source>
</evidence>
<sequence>MPSAVRQRSSSAEPGRAAKKAKAETEQPINLPSGADRKSLNDKYEASTPYKHIVVPGLLSDELLESVVEETTTYGVRGEENSLLGWGWEQKETDIYKIQQTPDLASLDPEHLPEETLAALPQVQRLKEALYSSEFRSFVRDVTGCGPLSGKKTDASVGLYTQGSHLLLHDDSISTRVISWILYLPNSPLDAPESDFTKPFDSGKFLKGWDPKWGGSLELFPVESGEERGMPGVKAVASLPVQWGQIIFFQVQPGRSYHAVEEVIVGDGRRRLGISGWFHRPIEGEEGFGAYDDEKANRAALSSLSQITSAPTLPFTQYAGEPPAGLTPAHLKALAPFLAPSYLTTATLEKLGGQFVEASEIVLHNFLHPELAAKIKAETAAADKRDFGDSKLIPGQGAGEGDGWEIQGPSSKHRYLSLKSASKSTPALESVLKELLPSEAFRAWLSVVSSLAPVGHRAEARRFRRGLDYTLANGEDREGEVRLDAYLGLTWWADVKPGSDEEDALLELGGWECYLASPDESEDPETYQSGYAKQASKATSEEKEAAGDDDGKAEVDADAKGEAEEAEAPAGPSISMGGVELEFDPDQFSPSDFDSDEEDAGDDDEGPLLTLGTSFNKLLLVLRDPGVMRFVKYLSAGAPGSRWDIGGEWEVGVPEEDEEEEGEGEAA</sequence>
<dbReference type="Proteomes" id="UP001565368">
    <property type="component" value="Unassembled WGS sequence"/>
</dbReference>
<dbReference type="PANTHER" id="PTHR12117">
    <property type="entry name" value="HISTONE ACETYLTRANSFERASE COMPLEX"/>
    <property type="match status" value="1"/>
</dbReference>
<name>A0ABR3Q281_9TREE</name>
<proteinExistence type="predicted"/>
<dbReference type="InterPro" id="IPR039558">
    <property type="entry name" value="TPA1/OFD1_N"/>
</dbReference>
<feature type="compositionally biased region" description="Basic and acidic residues" evidence="5">
    <location>
        <begin position="539"/>
        <end position="563"/>
    </location>
</feature>
<evidence type="ECO:0000256" key="2">
    <source>
        <dbReference type="ARBA" id="ARBA00022896"/>
    </source>
</evidence>
<feature type="compositionally biased region" description="Polar residues" evidence="5">
    <location>
        <begin position="1"/>
        <end position="12"/>
    </location>
</feature>
<feature type="region of interest" description="Disordered" evidence="5">
    <location>
        <begin position="516"/>
        <end position="608"/>
    </location>
</feature>
<dbReference type="InterPro" id="IPR051842">
    <property type="entry name" value="uS12_prolyl_hydroxylase"/>
</dbReference>
<dbReference type="InterPro" id="IPR043044">
    <property type="entry name" value="TPA1/Ofd1_C"/>
</dbReference>
<evidence type="ECO:0000256" key="1">
    <source>
        <dbReference type="ARBA" id="ARBA00001961"/>
    </source>
</evidence>
<comment type="cofactor">
    <cofactor evidence="1">
        <name>L-ascorbate</name>
        <dbReference type="ChEBI" id="CHEBI:38290"/>
    </cofactor>
</comment>
<protein>
    <submittedName>
        <fullName evidence="7">Component of NuA3 histone acetyltransferase complex</fullName>
    </submittedName>
</protein>